<dbReference type="SUPFAM" id="SSF141868">
    <property type="entry name" value="EAL domain-like"/>
    <property type="match status" value="1"/>
</dbReference>
<dbReference type="Proteomes" id="UP001164803">
    <property type="component" value="Chromosome"/>
</dbReference>
<dbReference type="InterPro" id="IPR046342">
    <property type="entry name" value="CBS_dom_sf"/>
</dbReference>
<gene>
    <name evidence="3" type="ORF">NZD86_12615</name>
</gene>
<evidence type="ECO:0000313" key="3">
    <source>
        <dbReference type="EMBL" id="WAH35159.1"/>
    </source>
</evidence>
<evidence type="ECO:0000259" key="1">
    <source>
        <dbReference type="PROSITE" id="PS50883"/>
    </source>
</evidence>
<dbReference type="Gene3D" id="3.10.580.10">
    <property type="entry name" value="CBS-domain"/>
    <property type="match status" value="1"/>
</dbReference>
<dbReference type="InterPro" id="IPR000160">
    <property type="entry name" value="GGDEF_dom"/>
</dbReference>
<evidence type="ECO:0000313" key="4">
    <source>
        <dbReference type="Proteomes" id="UP001164803"/>
    </source>
</evidence>
<dbReference type="SUPFAM" id="SSF54631">
    <property type="entry name" value="CBS-domain pair"/>
    <property type="match status" value="1"/>
</dbReference>
<dbReference type="PANTHER" id="PTHR33121:SF76">
    <property type="entry name" value="SIGNALING PROTEIN"/>
    <property type="match status" value="1"/>
</dbReference>
<dbReference type="Pfam" id="PF00990">
    <property type="entry name" value="GGDEF"/>
    <property type="match status" value="1"/>
</dbReference>
<proteinExistence type="predicted"/>
<dbReference type="CDD" id="cd01948">
    <property type="entry name" value="EAL"/>
    <property type="match status" value="1"/>
</dbReference>
<dbReference type="PANTHER" id="PTHR33121">
    <property type="entry name" value="CYCLIC DI-GMP PHOSPHODIESTERASE PDEF"/>
    <property type="match status" value="1"/>
</dbReference>
<evidence type="ECO:0000259" key="2">
    <source>
        <dbReference type="PROSITE" id="PS50887"/>
    </source>
</evidence>
<dbReference type="InterPro" id="IPR043128">
    <property type="entry name" value="Rev_trsase/Diguanyl_cyclase"/>
</dbReference>
<dbReference type="SMART" id="SM00052">
    <property type="entry name" value="EAL"/>
    <property type="match status" value="1"/>
</dbReference>
<dbReference type="InterPro" id="IPR050706">
    <property type="entry name" value="Cyclic-di-GMP_PDE-like"/>
</dbReference>
<dbReference type="PROSITE" id="PS50887">
    <property type="entry name" value="GGDEF"/>
    <property type="match status" value="1"/>
</dbReference>
<dbReference type="Gene3D" id="3.20.20.450">
    <property type="entry name" value="EAL domain"/>
    <property type="match status" value="1"/>
</dbReference>
<reference evidence="3" key="1">
    <citation type="submission" date="2022-08" db="EMBL/GenBank/DDBJ databases">
        <title>Alicyclobacillus dauci DSM2870, complete genome.</title>
        <authorList>
            <person name="Wang Q."/>
            <person name="Cai R."/>
            <person name="Wang Z."/>
        </authorList>
    </citation>
    <scope>NUCLEOTIDE SEQUENCE</scope>
    <source>
        <strain evidence="3">DSM 28700</strain>
    </source>
</reference>
<dbReference type="InterPro" id="IPR035919">
    <property type="entry name" value="EAL_sf"/>
</dbReference>
<feature type="domain" description="EAL" evidence="1">
    <location>
        <begin position="172"/>
        <end position="422"/>
    </location>
</feature>
<feature type="domain" description="GGDEF" evidence="2">
    <location>
        <begin position="598"/>
        <end position="750"/>
    </location>
</feature>
<protein>
    <submittedName>
        <fullName evidence="3">EAL and GGDEF domain-containing protein</fullName>
    </submittedName>
</protein>
<name>A0ABY6YYK2_9BACL</name>
<dbReference type="PROSITE" id="PS50883">
    <property type="entry name" value="EAL"/>
    <property type="match status" value="1"/>
</dbReference>
<accession>A0ABY6YYK2</accession>
<dbReference type="EMBL" id="CP104064">
    <property type="protein sequence ID" value="WAH35159.1"/>
    <property type="molecule type" value="Genomic_DNA"/>
</dbReference>
<organism evidence="3 4">
    <name type="scientific">Alicyclobacillus dauci</name>
    <dbReference type="NCBI Taxonomy" id="1475485"/>
    <lineage>
        <taxon>Bacteria</taxon>
        <taxon>Bacillati</taxon>
        <taxon>Bacillota</taxon>
        <taxon>Bacilli</taxon>
        <taxon>Bacillales</taxon>
        <taxon>Alicyclobacillaceae</taxon>
        <taxon>Alicyclobacillus</taxon>
    </lineage>
</organism>
<dbReference type="SUPFAM" id="SSF55073">
    <property type="entry name" value="Nucleotide cyclase"/>
    <property type="match status" value="1"/>
</dbReference>
<dbReference type="InterPro" id="IPR001633">
    <property type="entry name" value="EAL_dom"/>
</dbReference>
<sequence>MSLRDFIMQTVRRLNKTTNPFVNSIIGEYISREPIGLICMTVTEMDQLREQGGTEHCKAILRRIDERVASILSIAACGVIAHRVVSDDLFVLVSFPNSCLNLSTILYNAAEELKSHLVKSLDSIVAVGEKRINFHFGTTVVRPHPDLAIDSLLYKGMIDVLFQAKLSRDTNHREQLAEFMDIVQHGRIRTHYQPIVSLWTGDTFGYEGLSRGPENTPFASPLRLFDFAEREGQLHALEEVALQSAMVHFQPAPAATKLFLNINSSTFTEKDFVVDRLLSILEHRELKPYDVVLEITERSAISDFAQFARILERCRRSGYLIAVDDAGAGYSSLQTIAEVKPDFIKIDRSLVNGIDRDRVKETLVASLCQAAIACNSKVIAEGIETYEELERVAQLGVPYVQGFLLSRPTPNVRPISAGVTAMLQQAMTSVRPPVDVTTIGQIAKDVHTFPAYVEASKVVDFFHTNEHVTGIVVTQNDRPIGLVMREKLFRKLATKYGVSLFWNRSIDEVMDRQPLILDESVSVENSSVLSMGRHVDQLYDLIIVTRNGALHGGVTVQTILNTVTNAQLELARDANPLTGLPGNRRIDLELSRRVSAEQPFSVIYIDLDHFKWFNDAFGFQKGDQAIRCVADVIRRVLTERQLPDIFVGHIGGDDFILFTPSDALSLVQSVRTKFDDEINQQFPLLKNRNWTVRSREGAIIETSGLTLSISILHCEPPFTGVTQETLAAYSGELKRQAKSKGGNRITIGLYNDFNQMDLERV</sequence>
<dbReference type="NCBIfam" id="TIGR00254">
    <property type="entry name" value="GGDEF"/>
    <property type="match status" value="1"/>
</dbReference>
<dbReference type="Gene3D" id="3.30.70.270">
    <property type="match status" value="1"/>
</dbReference>
<dbReference type="RefSeq" id="WP_268042105.1">
    <property type="nucleotide sequence ID" value="NZ_CP104064.1"/>
</dbReference>
<dbReference type="CDD" id="cd01949">
    <property type="entry name" value="GGDEF"/>
    <property type="match status" value="1"/>
</dbReference>
<dbReference type="SMART" id="SM00267">
    <property type="entry name" value="GGDEF"/>
    <property type="match status" value="1"/>
</dbReference>
<dbReference type="InterPro" id="IPR029787">
    <property type="entry name" value="Nucleotide_cyclase"/>
</dbReference>
<dbReference type="Pfam" id="PF00563">
    <property type="entry name" value="EAL"/>
    <property type="match status" value="1"/>
</dbReference>
<keyword evidence="4" id="KW-1185">Reference proteome</keyword>